<protein>
    <recommendedName>
        <fullName evidence="3">F-box domain-containing protein</fullName>
    </recommendedName>
</protein>
<dbReference type="EMBL" id="KN832974">
    <property type="protein sequence ID" value="KIM89960.1"/>
    <property type="molecule type" value="Genomic_DNA"/>
</dbReference>
<gene>
    <name evidence="1" type="ORF">PILCRDRAFT_202534</name>
</gene>
<reference evidence="2" key="2">
    <citation type="submission" date="2015-01" db="EMBL/GenBank/DDBJ databases">
        <title>Evolutionary Origins and Diversification of the Mycorrhizal Mutualists.</title>
        <authorList>
            <consortium name="DOE Joint Genome Institute"/>
            <consortium name="Mycorrhizal Genomics Consortium"/>
            <person name="Kohler A."/>
            <person name="Kuo A."/>
            <person name="Nagy L.G."/>
            <person name="Floudas D."/>
            <person name="Copeland A."/>
            <person name="Barry K.W."/>
            <person name="Cichocki N."/>
            <person name="Veneault-Fourrey C."/>
            <person name="LaButti K."/>
            <person name="Lindquist E.A."/>
            <person name="Lipzen A."/>
            <person name="Lundell T."/>
            <person name="Morin E."/>
            <person name="Murat C."/>
            <person name="Riley R."/>
            <person name="Ohm R."/>
            <person name="Sun H."/>
            <person name="Tunlid A."/>
            <person name="Henrissat B."/>
            <person name="Grigoriev I.V."/>
            <person name="Hibbett D.S."/>
            <person name="Martin F."/>
        </authorList>
    </citation>
    <scope>NUCLEOTIDE SEQUENCE [LARGE SCALE GENOMIC DNA]</scope>
    <source>
        <strain evidence="2">F 1598</strain>
    </source>
</reference>
<sequence length="568" mass="64446">MPVSFLQLPHETLEEILLAAIEQSTLGPPSLLHALLLTCRDLYHTLTYDVHTTFYAQIFTQKFDVVAPHRRLGIPELLPGHLKHELQTHCTAIRTFRNVLANASYDDPQLLEAFRTAYLMLLGDDGKNFAQLTWAGLPILVQDYLRHRLCSSAQENHGWPQENETNSLAVALFWLLTSSSTLNEESSKFRDDLRELLTPCVFAAFRYPCFNALEYQYHSSDQTEHNKAEFPTICCSTSPSRLRSIGITYFGRSVTFSYPILASFAILSYFARAETRPIGVPPHLPLNRAEAIARGVQGPTKDDVEHFNTHCRTHFVESSQSDPWGAGSKSRMHDPDWFRAVECSHILPSRQSLHPPGTFTGRWQGSHVVPCMYSYRPLQTSSSPAYHQVNAARQPFYITFREHYCFSPSVPVPLYDDEAAFNNGLLPQGCRFVQVEGGVNITNETRSFNVFYETYRPEPVADSYSSEDLINGGHVSSRSRFFGAIDIIITGETGHERGQAWGAYKYIGRMRPYDGLVVLLREPLHQNMAELGRAIFRGYLISSQNLVGRWRHIGDEDWEAIFSLCKEP</sequence>
<proteinExistence type="predicted"/>
<reference evidence="1 2" key="1">
    <citation type="submission" date="2014-04" db="EMBL/GenBank/DDBJ databases">
        <authorList>
            <consortium name="DOE Joint Genome Institute"/>
            <person name="Kuo A."/>
            <person name="Tarkka M."/>
            <person name="Buscot F."/>
            <person name="Kohler A."/>
            <person name="Nagy L.G."/>
            <person name="Floudas D."/>
            <person name="Copeland A."/>
            <person name="Barry K.W."/>
            <person name="Cichocki N."/>
            <person name="Veneault-Fourrey C."/>
            <person name="LaButti K."/>
            <person name="Lindquist E.A."/>
            <person name="Lipzen A."/>
            <person name="Lundell T."/>
            <person name="Morin E."/>
            <person name="Murat C."/>
            <person name="Sun H."/>
            <person name="Tunlid A."/>
            <person name="Henrissat B."/>
            <person name="Grigoriev I.V."/>
            <person name="Hibbett D.S."/>
            <person name="Martin F."/>
            <person name="Nordberg H.P."/>
            <person name="Cantor M.N."/>
            <person name="Hua S.X."/>
        </authorList>
    </citation>
    <scope>NUCLEOTIDE SEQUENCE [LARGE SCALE GENOMIC DNA]</scope>
    <source>
        <strain evidence="1 2">F 1598</strain>
    </source>
</reference>
<keyword evidence="2" id="KW-1185">Reference proteome</keyword>
<name>A0A0C3G137_PILCF</name>
<evidence type="ECO:0000313" key="2">
    <source>
        <dbReference type="Proteomes" id="UP000054166"/>
    </source>
</evidence>
<dbReference type="Proteomes" id="UP000054166">
    <property type="component" value="Unassembled WGS sequence"/>
</dbReference>
<evidence type="ECO:0008006" key="3">
    <source>
        <dbReference type="Google" id="ProtNLM"/>
    </source>
</evidence>
<organism evidence="1 2">
    <name type="scientific">Piloderma croceum (strain F 1598)</name>
    <dbReference type="NCBI Taxonomy" id="765440"/>
    <lineage>
        <taxon>Eukaryota</taxon>
        <taxon>Fungi</taxon>
        <taxon>Dikarya</taxon>
        <taxon>Basidiomycota</taxon>
        <taxon>Agaricomycotina</taxon>
        <taxon>Agaricomycetes</taxon>
        <taxon>Agaricomycetidae</taxon>
        <taxon>Atheliales</taxon>
        <taxon>Atheliaceae</taxon>
        <taxon>Piloderma</taxon>
    </lineage>
</organism>
<dbReference type="HOGENOM" id="CLU_011151_0_1_1"/>
<dbReference type="InParanoid" id="A0A0C3G137"/>
<accession>A0A0C3G137</accession>
<evidence type="ECO:0000313" key="1">
    <source>
        <dbReference type="EMBL" id="KIM89960.1"/>
    </source>
</evidence>
<dbReference type="AlphaFoldDB" id="A0A0C3G137"/>
<dbReference type="OrthoDB" id="5595695at2759"/>